<protein>
    <recommendedName>
        <fullName evidence="8">Redox-sensitive bicupin YhaK (Pirin superfamily)</fullName>
    </recommendedName>
</protein>
<dbReference type="PIRSF" id="PIRSF006232">
    <property type="entry name" value="Pirin"/>
    <property type="match status" value="1"/>
</dbReference>
<dbReference type="PANTHER" id="PTHR13903">
    <property type="entry name" value="PIRIN-RELATED"/>
    <property type="match status" value="1"/>
</dbReference>
<evidence type="ECO:0000313" key="6">
    <source>
        <dbReference type="EMBL" id="TWB72886.1"/>
    </source>
</evidence>
<evidence type="ECO:0000256" key="3">
    <source>
        <dbReference type="RuleBase" id="RU003457"/>
    </source>
</evidence>
<dbReference type="Pfam" id="PF02678">
    <property type="entry name" value="Pirin"/>
    <property type="match status" value="1"/>
</dbReference>
<dbReference type="Proteomes" id="UP000315914">
    <property type="component" value="Unassembled WGS sequence"/>
</dbReference>
<feature type="binding site" evidence="2">
    <location>
        <position position="117"/>
    </location>
    <ligand>
        <name>Fe cation</name>
        <dbReference type="ChEBI" id="CHEBI:24875"/>
    </ligand>
</feature>
<dbReference type="RefSeq" id="WP_080137350.1">
    <property type="nucleotide sequence ID" value="NZ_LWIG01000015.1"/>
</dbReference>
<dbReference type="SUPFAM" id="SSF51182">
    <property type="entry name" value="RmlC-like cupins"/>
    <property type="match status" value="1"/>
</dbReference>
<reference evidence="6 7" key="1">
    <citation type="submission" date="2019-06" db="EMBL/GenBank/DDBJ databases">
        <title>Genomic Encyclopedia of Type Strains, Phase IV (KMG-V): Genome sequencing to study the core and pangenomes of soil and plant-associated prokaryotes.</title>
        <authorList>
            <person name="Whitman W."/>
        </authorList>
    </citation>
    <scope>NUCLEOTIDE SEQUENCE [LARGE SCALE GENOMIC DNA]</scope>
    <source>
        <strain evidence="6 7">BR 10556</strain>
    </source>
</reference>
<evidence type="ECO:0000256" key="1">
    <source>
        <dbReference type="ARBA" id="ARBA00008416"/>
    </source>
</evidence>
<evidence type="ECO:0000259" key="4">
    <source>
        <dbReference type="Pfam" id="PF02678"/>
    </source>
</evidence>
<dbReference type="InterPro" id="IPR011051">
    <property type="entry name" value="RmlC_Cupin_sf"/>
</dbReference>
<evidence type="ECO:0000259" key="5">
    <source>
        <dbReference type="Pfam" id="PF05726"/>
    </source>
</evidence>
<dbReference type="AlphaFoldDB" id="A0A560JPH3"/>
<accession>A0A560JPH3</accession>
<name>A0A560JPH3_9BRAD</name>
<organism evidence="6 7">
    <name type="scientific">Bradyrhizobium sacchari</name>
    <dbReference type="NCBI Taxonomy" id="1399419"/>
    <lineage>
        <taxon>Bacteria</taxon>
        <taxon>Pseudomonadati</taxon>
        <taxon>Pseudomonadota</taxon>
        <taxon>Alphaproteobacteria</taxon>
        <taxon>Hyphomicrobiales</taxon>
        <taxon>Nitrobacteraceae</taxon>
        <taxon>Bradyrhizobium</taxon>
    </lineage>
</organism>
<dbReference type="InterPro" id="IPR012093">
    <property type="entry name" value="Pirin"/>
</dbReference>
<proteinExistence type="inferred from homology"/>
<comment type="similarity">
    <text evidence="1 3">Belongs to the pirin family.</text>
</comment>
<dbReference type="GO" id="GO:0046872">
    <property type="term" value="F:metal ion binding"/>
    <property type="evidence" value="ECO:0007669"/>
    <property type="project" value="UniProtKB-KW"/>
</dbReference>
<dbReference type="STRING" id="1399419.A5906_39760"/>
<dbReference type="Pfam" id="PF05726">
    <property type="entry name" value="Pirin_C"/>
    <property type="match status" value="1"/>
</dbReference>
<keyword evidence="2" id="KW-0479">Metal-binding</keyword>
<evidence type="ECO:0000256" key="2">
    <source>
        <dbReference type="PIRSR" id="PIRSR006232-1"/>
    </source>
</evidence>
<dbReference type="InterPro" id="IPR014710">
    <property type="entry name" value="RmlC-like_jellyroll"/>
</dbReference>
<feature type="binding site" evidence="2">
    <location>
        <position position="70"/>
    </location>
    <ligand>
        <name>Fe cation</name>
        <dbReference type="ChEBI" id="CHEBI:24875"/>
    </ligand>
</feature>
<feature type="domain" description="Pirin N-terminal" evidence="4">
    <location>
        <begin position="44"/>
        <end position="132"/>
    </location>
</feature>
<dbReference type="Gene3D" id="2.60.120.10">
    <property type="entry name" value="Jelly Rolls"/>
    <property type="match status" value="2"/>
</dbReference>
<feature type="domain" description="Pirin C-terminal" evidence="5">
    <location>
        <begin position="193"/>
        <end position="290"/>
    </location>
</feature>
<gene>
    <name evidence="6" type="ORF">FBZ95_106601</name>
</gene>
<keyword evidence="7" id="KW-1185">Reference proteome</keyword>
<comment type="caution">
    <text evidence="6">The sequence shown here is derived from an EMBL/GenBank/DDBJ whole genome shotgun (WGS) entry which is preliminary data.</text>
</comment>
<feature type="binding site" evidence="2">
    <location>
        <position position="68"/>
    </location>
    <ligand>
        <name>Fe cation</name>
        <dbReference type="ChEBI" id="CHEBI:24875"/>
    </ligand>
</feature>
<keyword evidence="2" id="KW-0408">Iron</keyword>
<dbReference type="InterPro" id="IPR008778">
    <property type="entry name" value="Pirin_C_dom"/>
</dbReference>
<sequence>MNQAAIVERIDQASDRRERVGAIVSAKPLSIGQGFTAHHFSEEMFCGSMDPLLMADDFTMTAPTFDPHLHAGISAVTAVFEDARGEFINRDTLGHNIALKAGDLYWLSAAQGAAHEERPADGACIHALQIFVNLPRHLKKEPARSLHVSADEVPVLAGPGHRVRVLLGRSGTATGAEDTPEEMTMLDGYLTSGSFQHRLPEGRQAWIYAVSGAPIVRCGDAERALRPATATTIEAGPPTDVLVEATASAHFVLMAARPIREPFVKHGPLVMSTEVDVHRTLASYAEGKFGRIPT</sequence>
<dbReference type="InterPro" id="IPR003829">
    <property type="entry name" value="Pirin_N_dom"/>
</dbReference>
<dbReference type="EMBL" id="VITW01000006">
    <property type="protein sequence ID" value="TWB72886.1"/>
    <property type="molecule type" value="Genomic_DNA"/>
</dbReference>
<evidence type="ECO:0000313" key="7">
    <source>
        <dbReference type="Proteomes" id="UP000315914"/>
    </source>
</evidence>
<comment type="cofactor">
    <cofactor evidence="2">
        <name>Fe cation</name>
        <dbReference type="ChEBI" id="CHEBI:24875"/>
    </cofactor>
    <text evidence="2">Binds 1 Fe cation per subunit.</text>
</comment>
<dbReference type="PANTHER" id="PTHR13903:SF8">
    <property type="entry name" value="PIRIN"/>
    <property type="match status" value="1"/>
</dbReference>
<feature type="binding site" evidence="2">
    <location>
        <position position="115"/>
    </location>
    <ligand>
        <name>Fe cation</name>
        <dbReference type="ChEBI" id="CHEBI:24875"/>
    </ligand>
</feature>
<evidence type="ECO:0008006" key="8">
    <source>
        <dbReference type="Google" id="ProtNLM"/>
    </source>
</evidence>
<dbReference type="OrthoDB" id="9780903at2"/>